<dbReference type="OrthoDB" id="2289008at2759"/>
<dbReference type="Proteomes" id="UP000613177">
    <property type="component" value="Unassembled WGS sequence"/>
</dbReference>
<feature type="coiled-coil region" evidence="1">
    <location>
        <begin position="86"/>
        <end position="138"/>
    </location>
</feature>
<evidence type="ECO:0000313" key="3">
    <source>
        <dbReference type="EMBL" id="KAG2228486.1"/>
    </source>
</evidence>
<accession>A0A8H7VMV6</accession>
<comment type="caution">
    <text evidence="3">The sequence shown here is derived from an EMBL/GenBank/DDBJ whole genome shotgun (WGS) entry which is preliminary data.</text>
</comment>
<protein>
    <submittedName>
        <fullName evidence="3">Uncharacterized protein</fullName>
    </submittedName>
</protein>
<evidence type="ECO:0000256" key="1">
    <source>
        <dbReference type="SAM" id="Coils"/>
    </source>
</evidence>
<evidence type="ECO:0000313" key="4">
    <source>
        <dbReference type="Proteomes" id="UP000613177"/>
    </source>
</evidence>
<reference evidence="3" key="1">
    <citation type="submission" date="2021-01" db="EMBL/GenBank/DDBJ databases">
        <title>Metabolic potential, ecology and presence of endohyphal bacteria is reflected in genomic diversity of Mucoromycotina.</title>
        <authorList>
            <person name="Muszewska A."/>
            <person name="Okrasinska A."/>
            <person name="Steczkiewicz K."/>
            <person name="Drgas O."/>
            <person name="Orlowska M."/>
            <person name="Perlinska-Lenart U."/>
            <person name="Aleksandrzak-Piekarczyk T."/>
            <person name="Szatraj K."/>
            <person name="Zielenkiewicz U."/>
            <person name="Pilsyk S."/>
            <person name="Malc E."/>
            <person name="Mieczkowski P."/>
            <person name="Kruszewska J.S."/>
            <person name="Biernat P."/>
            <person name="Pawlowska J."/>
        </authorList>
    </citation>
    <scope>NUCLEOTIDE SEQUENCE</scope>
    <source>
        <strain evidence="3">WA0000018081</strain>
    </source>
</reference>
<proteinExistence type="predicted"/>
<feature type="compositionally biased region" description="Polar residues" evidence="2">
    <location>
        <begin position="41"/>
        <end position="60"/>
    </location>
</feature>
<feature type="compositionally biased region" description="Low complexity" evidence="2">
    <location>
        <begin position="61"/>
        <end position="73"/>
    </location>
</feature>
<dbReference type="AlphaFoldDB" id="A0A8H7VMV6"/>
<keyword evidence="4" id="KW-1185">Reference proteome</keyword>
<evidence type="ECO:0000256" key="2">
    <source>
        <dbReference type="SAM" id="MobiDB-lite"/>
    </source>
</evidence>
<keyword evidence="1" id="KW-0175">Coiled coil</keyword>
<dbReference type="EMBL" id="JAEPRE010000442">
    <property type="protein sequence ID" value="KAG2228486.1"/>
    <property type="molecule type" value="Genomic_DNA"/>
</dbReference>
<gene>
    <name evidence="3" type="ORF">INT48_008654</name>
</gene>
<sequence>MNRLGFRDFHTKHFGPDQRAQWQVMLQQQQYAMHSQQAYSTDQQAYSTDQQPSYDSVDQSYPQTPTYPQQPYYTEHGYYDQEHVDNQQYDDQYDEKNDQYEEEELSKEAIEIFRFSEAYRKEREVERLKEQVDDQEGMQDWQYDESTVHVSGGMEAPATSLVLINKRTEKSDLIKIQEELLNTAYLASCTSDDIPVILWPVLPFKM</sequence>
<name>A0A8H7VMV6_9FUNG</name>
<feature type="region of interest" description="Disordered" evidence="2">
    <location>
        <begin position="35"/>
        <end position="73"/>
    </location>
</feature>
<organism evidence="3 4">
    <name type="scientific">Thamnidium elegans</name>
    <dbReference type="NCBI Taxonomy" id="101142"/>
    <lineage>
        <taxon>Eukaryota</taxon>
        <taxon>Fungi</taxon>
        <taxon>Fungi incertae sedis</taxon>
        <taxon>Mucoromycota</taxon>
        <taxon>Mucoromycotina</taxon>
        <taxon>Mucoromycetes</taxon>
        <taxon>Mucorales</taxon>
        <taxon>Mucorineae</taxon>
        <taxon>Mucoraceae</taxon>
        <taxon>Thamnidium</taxon>
    </lineage>
</organism>